<feature type="region of interest" description="Disordered" evidence="1">
    <location>
        <begin position="262"/>
        <end position="288"/>
    </location>
</feature>
<evidence type="ECO:0000256" key="2">
    <source>
        <dbReference type="SAM" id="Phobius"/>
    </source>
</evidence>
<keyword evidence="2" id="KW-0472">Membrane</keyword>
<evidence type="ECO:0008006" key="5">
    <source>
        <dbReference type="Google" id="ProtNLM"/>
    </source>
</evidence>
<proteinExistence type="predicted"/>
<accession>A0ABM7X4V7</accession>
<sequence length="288" mass="31667">MSRSPAIVRRSWFPPTVRGAAWAIIIAVFAISVWGVVVRPWHPATARMIDEFVNRGGRWSMVREGPLEHLEFAFWLIAMVIYAVILFRPARRHAVAAGAWTWFLPLLSFVAAGEESSWGEHYFGWRPTGLMYRANFQHETNLHNLDLGVLFGLDPSGWASRAAREVVSLGNPAFYAVAAAVWLVLPTLRERGFGTRWRLVRAVPVPRAGTRLLFASSIALFAFIDTFVGDVGEVIEFAIALVAMLAAMDLLETSNARASDAEASVTASDRQRAPHRAAGADVDPAVGA</sequence>
<dbReference type="RefSeq" id="WP_248357293.1">
    <property type="nucleotide sequence ID" value="NZ_AP025591.1"/>
</dbReference>
<dbReference type="Proteomes" id="UP001162891">
    <property type="component" value="Chromosome"/>
</dbReference>
<feature type="transmembrane region" description="Helical" evidence="2">
    <location>
        <begin position="172"/>
        <end position="188"/>
    </location>
</feature>
<keyword evidence="2" id="KW-0812">Transmembrane</keyword>
<dbReference type="EMBL" id="AP025591">
    <property type="protein sequence ID" value="BDG06818.1"/>
    <property type="molecule type" value="Genomic_DNA"/>
</dbReference>
<evidence type="ECO:0000313" key="4">
    <source>
        <dbReference type="Proteomes" id="UP001162891"/>
    </source>
</evidence>
<keyword evidence="4" id="KW-1185">Reference proteome</keyword>
<feature type="transmembrane region" description="Helical" evidence="2">
    <location>
        <begin position="94"/>
        <end position="113"/>
    </location>
</feature>
<evidence type="ECO:0000313" key="3">
    <source>
        <dbReference type="EMBL" id="BDG06818.1"/>
    </source>
</evidence>
<feature type="compositionally biased region" description="Low complexity" evidence="1">
    <location>
        <begin position="277"/>
        <end position="288"/>
    </location>
</feature>
<keyword evidence="2" id="KW-1133">Transmembrane helix</keyword>
<organism evidence="3 4">
    <name type="scientific">Anaeromyxobacter oryzae</name>
    <dbReference type="NCBI Taxonomy" id="2918170"/>
    <lineage>
        <taxon>Bacteria</taxon>
        <taxon>Pseudomonadati</taxon>
        <taxon>Myxococcota</taxon>
        <taxon>Myxococcia</taxon>
        <taxon>Myxococcales</taxon>
        <taxon>Cystobacterineae</taxon>
        <taxon>Anaeromyxobacteraceae</taxon>
        <taxon>Anaeromyxobacter</taxon>
    </lineage>
</organism>
<evidence type="ECO:0000256" key="1">
    <source>
        <dbReference type="SAM" id="MobiDB-lite"/>
    </source>
</evidence>
<feature type="transmembrane region" description="Helical" evidence="2">
    <location>
        <begin position="20"/>
        <end position="38"/>
    </location>
</feature>
<feature type="transmembrane region" description="Helical" evidence="2">
    <location>
        <begin position="69"/>
        <end position="87"/>
    </location>
</feature>
<reference evidence="4" key="1">
    <citation type="journal article" date="2022" name="Int. J. Syst. Evol. Microbiol.">
        <title>Anaeromyxobacter oryzae sp. nov., Anaeromyxobacter diazotrophicus sp. nov. and Anaeromyxobacter paludicola sp. nov., isolated from paddy soils.</title>
        <authorList>
            <person name="Itoh H."/>
            <person name="Xu Z."/>
            <person name="Mise K."/>
            <person name="Masuda Y."/>
            <person name="Ushijima N."/>
            <person name="Hayakawa C."/>
            <person name="Shiratori Y."/>
            <person name="Senoo K."/>
        </authorList>
    </citation>
    <scope>NUCLEOTIDE SEQUENCE [LARGE SCALE GENOMIC DNA]</scope>
    <source>
        <strain evidence="4">Red232</strain>
    </source>
</reference>
<name>A0ABM7X4V7_9BACT</name>
<protein>
    <recommendedName>
        <fullName evidence="5">O-antigen polymerase</fullName>
    </recommendedName>
</protein>
<gene>
    <name evidence="3" type="ORF">AMOR_58140</name>
</gene>